<name>A0A154QIJ7_9GAMM</name>
<organism evidence="5 6">
    <name type="scientific">Rhodanobacter thiooxydans</name>
    <dbReference type="NCBI Taxonomy" id="416169"/>
    <lineage>
        <taxon>Bacteria</taxon>
        <taxon>Pseudomonadati</taxon>
        <taxon>Pseudomonadota</taxon>
        <taxon>Gammaproteobacteria</taxon>
        <taxon>Lysobacterales</taxon>
        <taxon>Rhodanobacteraceae</taxon>
        <taxon>Rhodanobacter</taxon>
    </lineage>
</organism>
<dbReference type="PRINTS" id="PR00469">
    <property type="entry name" value="PNDRDTASEII"/>
</dbReference>
<dbReference type="Pfam" id="PF07992">
    <property type="entry name" value="Pyr_redox_2"/>
    <property type="match status" value="1"/>
</dbReference>
<keyword evidence="3" id="KW-0560">Oxidoreductase</keyword>
<proteinExistence type="predicted"/>
<sequence length="397" mass="42542">MEHIHDYLIIGGGMAADAAAKAIREVDAAANVGLVGAEAPPPYQRPPLSKALWKGDKSPADIDLATAQSGATLHLGRRIESLDRVARIARDDHGDTYRYRRLLLATGATPRRLPFDGGERVIHFRTLDDYQALRRYAKPGAYIAVIGGGFIGSELAASLSSVGCKVTMLFPGPAIGAGRYPDGLTGYLDDYYRSHGVDVRSGIKVIGGNKTDGGVELELSDGEVLRVEAVVAGLGVTPDTALAEQAGLTVDDGIVVDAHLRSSDADIWAAGDVANFHSPALGRRLRVEHEDAAVSMGRHAGRAMAGVAGDYTTLPFFYSDLFDLGYEAVGLLDTRLQVVEDWREPNREGVVYYLEAGRVRGVLLWNVWDQVDAARALIAEPGPFDAASLRGRLPRTT</sequence>
<reference evidence="5 6" key="1">
    <citation type="journal article" date="2016" name="MBio">
        <title>Lateral Gene Transfer in a Heavy Metal-Contaminated-Groundwater Microbial Community.</title>
        <authorList>
            <person name="Hemme C.L."/>
            <person name="Green S.J."/>
            <person name="Rishishwar L."/>
            <person name="Prakash O."/>
            <person name="Pettenato A."/>
            <person name="Chakraborty R."/>
            <person name="Deutschbauer A.M."/>
            <person name="Van Nostrand J.D."/>
            <person name="Wu L."/>
            <person name="He Z."/>
            <person name="Jordan I.K."/>
            <person name="Hazen T.C."/>
            <person name="Arkin A.P."/>
            <person name="Kostka J.E."/>
            <person name="Zhou J."/>
        </authorList>
    </citation>
    <scope>NUCLEOTIDE SEQUENCE [LARGE SCALE GENOMIC DNA]</scope>
    <source>
        <strain evidence="5 6">FW104-T7</strain>
    </source>
</reference>
<dbReference type="GO" id="GO:0005737">
    <property type="term" value="C:cytoplasm"/>
    <property type="evidence" value="ECO:0007669"/>
    <property type="project" value="TreeGrafter"/>
</dbReference>
<dbReference type="SUPFAM" id="SSF55424">
    <property type="entry name" value="FAD/NAD-linked reductases, dimerisation (C-terminal) domain"/>
    <property type="match status" value="1"/>
</dbReference>
<gene>
    <name evidence="5" type="ORF">RHOFW104T7_11295</name>
</gene>
<protein>
    <submittedName>
        <fullName evidence="5">Pyridine nucleotide-disulfide oxidoreductase</fullName>
    </submittedName>
</protein>
<evidence type="ECO:0000259" key="4">
    <source>
        <dbReference type="Pfam" id="PF07992"/>
    </source>
</evidence>
<dbReference type="GO" id="GO:0033108">
    <property type="term" value="P:mitochondrial respiratory chain complex assembly"/>
    <property type="evidence" value="ECO:0007669"/>
    <property type="project" value="TreeGrafter"/>
</dbReference>
<dbReference type="Gene3D" id="3.50.50.60">
    <property type="entry name" value="FAD/NAD(P)-binding domain"/>
    <property type="match status" value="2"/>
</dbReference>
<evidence type="ECO:0000313" key="6">
    <source>
        <dbReference type="Proteomes" id="UP000076131"/>
    </source>
</evidence>
<evidence type="ECO:0000313" key="5">
    <source>
        <dbReference type="EMBL" id="KZC23977.1"/>
    </source>
</evidence>
<keyword evidence="1" id="KW-0285">Flavoprotein</keyword>
<dbReference type="InterPro" id="IPR050446">
    <property type="entry name" value="FAD-oxidoreductase/Apoptosis"/>
</dbReference>
<dbReference type="GO" id="GO:0071949">
    <property type="term" value="F:FAD binding"/>
    <property type="evidence" value="ECO:0007669"/>
    <property type="project" value="TreeGrafter"/>
</dbReference>
<dbReference type="Gene3D" id="3.30.390.30">
    <property type="match status" value="1"/>
</dbReference>
<dbReference type="InterPro" id="IPR023753">
    <property type="entry name" value="FAD/NAD-binding_dom"/>
</dbReference>
<dbReference type="GO" id="GO:0012501">
    <property type="term" value="P:programmed cell death"/>
    <property type="evidence" value="ECO:0007669"/>
    <property type="project" value="TreeGrafter"/>
</dbReference>
<dbReference type="GO" id="GO:0016174">
    <property type="term" value="F:NAD(P)H oxidase H2O2-forming activity"/>
    <property type="evidence" value="ECO:0007669"/>
    <property type="project" value="TreeGrafter"/>
</dbReference>
<comment type="caution">
    <text evidence="5">The sequence shown here is derived from an EMBL/GenBank/DDBJ whole genome shotgun (WGS) entry which is preliminary data.</text>
</comment>
<feature type="domain" description="FAD/NAD(P)-binding" evidence="4">
    <location>
        <begin position="6"/>
        <end position="297"/>
    </location>
</feature>
<accession>A0A154QIJ7</accession>
<dbReference type="GeneID" id="72425293"/>
<dbReference type="RefSeq" id="WP_027489588.1">
    <property type="nucleotide sequence ID" value="NZ_LVJS01000037.1"/>
</dbReference>
<dbReference type="SUPFAM" id="SSF51905">
    <property type="entry name" value="FAD/NAD(P)-binding domain"/>
    <property type="match status" value="1"/>
</dbReference>
<dbReference type="Proteomes" id="UP000076131">
    <property type="component" value="Unassembled WGS sequence"/>
</dbReference>
<dbReference type="PANTHER" id="PTHR43557">
    <property type="entry name" value="APOPTOSIS-INDUCING FACTOR 1"/>
    <property type="match status" value="1"/>
</dbReference>
<dbReference type="PANTHER" id="PTHR43557:SF4">
    <property type="entry name" value="APOPTOSIS-INDUCING FACTOR 1, MITOCHONDRIAL"/>
    <property type="match status" value="1"/>
</dbReference>
<dbReference type="InterPro" id="IPR036188">
    <property type="entry name" value="FAD/NAD-bd_sf"/>
</dbReference>
<dbReference type="PRINTS" id="PR00368">
    <property type="entry name" value="FADPNR"/>
</dbReference>
<dbReference type="EMBL" id="LVJS01000037">
    <property type="protein sequence ID" value="KZC23977.1"/>
    <property type="molecule type" value="Genomic_DNA"/>
</dbReference>
<dbReference type="SMART" id="SM01353">
    <property type="entry name" value="AIF_C"/>
    <property type="match status" value="1"/>
</dbReference>
<evidence type="ECO:0000256" key="2">
    <source>
        <dbReference type="ARBA" id="ARBA00022827"/>
    </source>
</evidence>
<dbReference type="AlphaFoldDB" id="A0A154QIJ7"/>
<dbReference type="InterPro" id="IPR016156">
    <property type="entry name" value="FAD/NAD-linked_Rdtase_dimer_sf"/>
</dbReference>
<keyword evidence="2" id="KW-0274">FAD</keyword>
<dbReference type="STRING" id="416169.RHOFW104T7_11295"/>
<keyword evidence="6" id="KW-1185">Reference proteome</keyword>
<evidence type="ECO:0000256" key="1">
    <source>
        <dbReference type="ARBA" id="ARBA00022630"/>
    </source>
</evidence>
<evidence type="ECO:0000256" key="3">
    <source>
        <dbReference type="ARBA" id="ARBA00023002"/>
    </source>
</evidence>